<keyword evidence="2" id="KW-1185">Reference proteome</keyword>
<evidence type="ECO:0000313" key="1">
    <source>
        <dbReference type="EMBL" id="MYN24827.1"/>
    </source>
</evidence>
<reference evidence="1 2" key="1">
    <citation type="submission" date="2019-12" db="EMBL/GenBank/DDBJ databases">
        <title>Novel species isolated from a subtropical stream in China.</title>
        <authorList>
            <person name="Lu H."/>
        </authorList>
    </citation>
    <scope>NUCLEOTIDE SEQUENCE [LARGE SCALE GENOMIC DNA]</scope>
    <source>
        <strain evidence="1 2">CY42W</strain>
    </source>
</reference>
<sequence>MNILSPGYHRVDLYLFNLSDRLADIARDGWRPPMLTRWQQLRAYHTLSAYFGSPWSFADSWLVFGPEQGCRIDMIGDESSPTVVARFDTRSESVQFTTCVCRLAEQLGCQLFLPAAGAIVTPHLAALNMALADLRAHAPA</sequence>
<gene>
    <name evidence="1" type="ORF">GTP69_00210</name>
</gene>
<name>A0ABW9VT80_9BURK</name>
<dbReference type="RefSeq" id="WP_161052989.1">
    <property type="nucleotide sequence ID" value="NZ_WWCT01000001.1"/>
</dbReference>
<comment type="caution">
    <text evidence="1">The sequence shown here is derived from an EMBL/GenBank/DDBJ whole genome shotgun (WGS) entry which is preliminary data.</text>
</comment>
<evidence type="ECO:0000313" key="2">
    <source>
        <dbReference type="Proteomes" id="UP000642144"/>
    </source>
</evidence>
<dbReference type="Proteomes" id="UP000642144">
    <property type="component" value="Unassembled WGS sequence"/>
</dbReference>
<accession>A0ABW9VT80</accession>
<dbReference type="EMBL" id="WWCT01000001">
    <property type="protein sequence ID" value="MYN24827.1"/>
    <property type="molecule type" value="Genomic_DNA"/>
</dbReference>
<organism evidence="1 2">
    <name type="scientific">Duganella levis</name>
    <dbReference type="NCBI Taxonomy" id="2692169"/>
    <lineage>
        <taxon>Bacteria</taxon>
        <taxon>Pseudomonadati</taxon>
        <taxon>Pseudomonadota</taxon>
        <taxon>Betaproteobacteria</taxon>
        <taxon>Burkholderiales</taxon>
        <taxon>Oxalobacteraceae</taxon>
        <taxon>Telluria group</taxon>
        <taxon>Duganella</taxon>
    </lineage>
</organism>
<protein>
    <submittedName>
        <fullName evidence="1">Uncharacterized protein</fullName>
    </submittedName>
</protein>
<proteinExistence type="predicted"/>